<protein>
    <submittedName>
        <fullName evidence="3">Amidohydrolase</fullName>
    </submittedName>
</protein>
<feature type="domain" description="Peptidase M20 dimerisation" evidence="2">
    <location>
        <begin position="208"/>
        <end position="304"/>
    </location>
</feature>
<dbReference type="InterPro" id="IPR036264">
    <property type="entry name" value="Bact_exopeptidase_dim_dom"/>
</dbReference>
<proteinExistence type="predicted"/>
<feature type="binding site" evidence="1">
    <location>
        <position position="185"/>
    </location>
    <ligand>
        <name>Mn(2+)</name>
        <dbReference type="ChEBI" id="CHEBI:29035"/>
        <label>2</label>
    </ligand>
</feature>
<reference evidence="3" key="1">
    <citation type="submission" date="2020-10" db="EMBL/GenBank/DDBJ databases">
        <authorList>
            <person name="Gilroy R."/>
        </authorList>
    </citation>
    <scope>NUCLEOTIDE SEQUENCE</scope>
    <source>
        <strain evidence="3">CHK187-14744</strain>
    </source>
</reference>
<dbReference type="PANTHER" id="PTHR11014">
    <property type="entry name" value="PEPTIDASE M20 FAMILY MEMBER"/>
    <property type="match status" value="1"/>
</dbReference>
<dbReference type="GO" id="GO:0016787">
    <property type="term" value="F:hydrolase activity"/>
    <property type="evidence" value="ECO:0007669"/>
    <property type="project" value="InterPro"/>
</dbReference>
<keyword evidence="1" id="KW-0464">Manganese</keyword>
<feature type="binding site" evidence="1">
    <location>
        <position position="125"/>
    </location>
    <ligand>
        <name>Mn(2+)</name>
        <dbReference type="ChEBI" id="CHEBI:29035"/>
        <label>2</label>
    </ligand>
</feature>
<evidence type="ECO:0000313" key="4">
    <source>
        <dbReference type="Proteomes" id="UP000824164"/>
    </source>
</evidence>
<dbReference type="Gene3D" id="3.40.630.10">
    <property type="entry name" value="Zn peptidases"/>
    <property type="match status" value="1"/>
</dbReference>
<dbReference type="InterPro" id="IPR017439">
    <property type="entry name" value="Amidohydrolase"/>
</dbReference>
<dbReference type="AlphaFoldDB" id="A0A9D1HE58"/>
<dbReference type="SUPFAM" id="SSF55031">
    <property type="entry name" value="Bacterial exopeptidase dimerisation domain"/>
    <property type="match status" value="1"/>
</dbReference>
<accession>A0A9D1HE58</accession>
<dbReference type="SUPFAM" id="SSF53187">
    <property type="entry name" value="Zn-dependent exopeptidases"/>
    <property type="match status" value="1"/>
</dbReference>
<dbReference type="PIRSF" id="PIRSF005962">
    <property type="entry name" value="Pept_M20D_amidohydro"/>
    <property type="match status" value="1"/>
</dbReference>
<comment type="cofactor">
    <cofactor evidence="1">
        <name>Mn(2+)</name>
        <dbReference type="ChEBI" id="CHEBI:29035"/>
    </cofactor>
    <text evidence="1">The Mn(2+) ion enhances activity.</text>
</comment>
<name>A0A9D1HE58_9FIRM</name>
<organism evidence="3 4">
    <name type="scientific">Candidatus Onthocola gallistercoris</name>
    <dbReference type="NCBI Taxonomy" id="2840876"/>
    <lineage>
        <taxon>Bacteria</taxon>
        <taxon>Bacillati</taxon>
        <taxon>Bacillota</taxon>
        <taxon>Bacilli</taxon>
        <taxon>Candidatus Onthocola</taxon>
    </lineage>
</organism>
<feature type="binding site" evidence="1">
    <location>
        <position position="123"/>
    </location>
    <ligand>
        <name>Mn(2+)</name>
        <dbReference type="ChEBI" id="CHEBI:29035"/>
        <label>2</label>
    </ligand>
</feature>
<dbReference type="Pfam" id="PF07687">
    <property type="entry name" value="M20_dimer"/>
    <property type="match status" value="1"/>
</dbReference>
<evidence type="ECO:0000313" key="3">
    <source>
        <dbReference type="EMBL" id="HIU01795.1"/>
    </source>
</evidence>
<dbReference type="PANTHER" id="PTHR11014:SF63">
    <property type="entry name" value="METALLOPEPTIDASE, PUTATIVE (AFU_ORTHOLOGUE AFUA_6G09600)-RELATED"/>
    <property type="match status" value="1"/>
</dbReference>
<sequence>MKRSAEVIQAEANALKDQMIKDRRQLHKFPEIGMDLPKTSAYIKKRLDEMGIPWKDCGGRIPEQVTKDFIQAGFPKMEKETGVTALIGHGNPCILLRADMDALPIKECSDLPYASCNGAGHMCGHDSHAAMLLGAAAILKKMEGNLKGSVKLMFQPGEETGAGARQMVEDGLLEQPKVDVAFGMHVQTVDHTGHVGYAVGVNSASLDTFILKIRGKGGHSSQPQLCVDPLMIMNQIYQAVNLLATREADPAAMVALTCGVAKGGTAVNIIPDEAELHIGLRTLDVTAADHLKKRIPEIIDHYVKAWNGEYDLTVFHTPCTYSDEELCKELVPAIGDITGADRIRQIPAMTGTEDFGYVTKEVPGMFVFVGAGAPGNAPLHSPKMVLDEDVLPLGAAIYANTAVQWLEKHGDIQKGGWENE</sequence>
<comment type="caution">
    <text evidence="3">The sequence shown here is derived from an EMBL/GenBank/DDBJ whole genome shotgun (WGS) entry which is preliminary data.</text>
</comment>
<feature type="binding site" evidence="1">
    <location>
        <position position="380"/>
    </location>
    <ligand>
        <name>Mn(2+)</name>
        <dbReference type="ChEBI" id="CHEBI:29035"/>
        <label>2</label>
    </ligand>
</feature>
<dbReference type="NCBIfam" id="TIGR01891">
    <property type="entry name" value="amidohydrolases"/>
    <property type="match status" value="1"/>
</dbReference>
<dbReference type="Pfam" id="PF01546">
    <property type="entry name" value="Peptidase_M20"/>
    <property type="match status" value="1"/>
</dbReference>
<keyword evidence="1" id="KW-0479">Metal-binding</keyword>
<reference evidence="3" key="2">
    <citation type="journal article" date="2021" name="PeerJ">
        <title>Extensive microbial diversity within the chicken gut microbiome revealed by metagenomics and culture.</title>
        <authorList>
            <person name="Gilroy R."/>
            <person name="Ravi A."/>
            <person name="Getino M."/>
            <person name="Pursley I."/>
            <person name="Horton D.L."/>
            <person name="Alikhan N.F."/>
            <person name="Baker D."/>
            <person name="Gharbi K."/>
            <person name="Hall N."/>
            <person name="Watson M."/>
            <person name="Adriaenssens E.M."/>
            <person name="Foster-Nyarko E."/>
            <person name="Jarju S."/>
            <person name="Secka A."/>
            <person name="Antonio M."/>
            <person name="Oren A."/>
            <person name="Chaudhuri R.R."/>
            <person name="La Ragione R."/>
            <person name="Hildebrand F."/>
            <person name="Pallen M.J."/>
        </authorList>
    </citation>
    <scope>NUCLEOTIDE SEQUENCE</scope>
    <source>
        <strain evidence="3">CHK187-14744</strain>
    </source>
</reference>
<feature type="binding site" evidence="1">
    <location>
        <position position="159"/>
    </location>
    <ligand>
        <name>Mn(2+)</name>
        <dbReference type="ChEBI" id="CHEBI:29035"/>
        <label>2</label>
    </ligand>
</feature>
<dbReference type="InterPro" id="IPR011650">
    <property type="entry name" value="Peptidase_M20_dimer"/>
</dbReference>
<dbReference type="Gene3D" id="3.30.70.360">
    <property type="match status" value="1"/>
</dbReference>
<evidence type="ECO:0000259" key="2">
    <source>
        <dbReference type="Pfam" id="PF07687"/>
    </source>
</evidence>
<dbReference type="EMBL" id="DVLT01000004">
    <property type="protein sequence ID" value="HIU01795.1"/>
    <property type="molecule type" value="Genomic_DNA"/>
</dbReference>
<dbReference type="GO" id="GO:0046872">
    <property type="term" value="F:metal ion binding"/>
    <property type="evidence" value="ECO:0007669"/>
    <property type="project" value="UniProtKB-KW"/>
</dbReference>
<dbReference type="CDD" id="cd03886">
    <property type="entry name" value="M20_Acy1"/>
    <property type="match status" value="1"/>
</dbReference>
<evidence type="ECO:0000256" key="1">
    <source>
        <dbReference type="PIRSR" id="PIRSR005962-1"/>
    </source>
</evidence>
<dbReference type="InterPro" id="IPR002933">
    <property type="entry name" value="Peptidase_M20"/>
</dbReference>
<dbReference type="Proteomes" id="UP000824164">
    <property type="component" value="Unassembled WGS sequence"/>
</dbReference>
<gene>
    <name evidence="3" type="ORF">IAB63_00900</name>
</gene>